<feature type="region of interest" description="Disordered" evidence="6">
    <location>
        <begin position="1"/>
        <end position="22"/>
    </location>
</feature>
<dbReference type="AlphaFoldDB" id="A0A8S4BN73"/>
<keyword evidence="4" id="KW-0779">Telomere</keyword>
<accession>A0A8S4BN73</accession>
<gene>
    <name evidence="8" type="ORF">MMEN_LOCUS15421</name>
</gene>
<reference evidence="8" key="1">
    <citation type="submission" date="2021-05" db="EMBL/GenBank/DDBJ databases">
        <authorList>
            <person name="Tigano A."/>
        </authorList>
    </citation>
    <scope>NUCLEOTIDE SEQUENCE</scope>
</reference>
<evidence type="ECO:0000256" key="4">
    <source>
        <dbReference type="ARBA" id="ARBA00022895"/>
    </source>
</evidence>
<evidence type="ECO:0000256" key="1">
    <source>
        <dbReference type="ARBA" id="ARBA00004123"/>
    </source>
</evidence>
<evidence type="ECO:0000256" key="2">
    <source>
        <dbReference type="ARBA" id="ARBA00004574"/>
    </source>
</evidence>
<sequence length="283" mass="30929">MGGTFERRGRYTAGSQSQTDRFQSAMFSTDRNKLDPWIEALILGYGGPEGGPGPGQLKAHVVGLGQMTQSQAKGSEDPGGILFLSDGAVQIPGVLTAAAWDLIQDQEDRDSFSSLVGATVFLQDFQLRFHAAQDRTRSRFFLSVGRLTTTASGPRRDPPPCCTSLASVRNQILRTWRAPPDPPGSSQGGFDLSELLGEWQHDCVQEVLQDIRQRLTGTGSGTGTRSRSESRSRSGSDPGFSVPMVNNNNNNNNKADWTRSVCDWLPVLHQPRRSKVPPITRCR</sequence>
<dbReference type="Proteomes" id="UP000677803">
    <property type="component" value="Unassembled WGS sequence"/>
</dbReference>
<evidence type="ECO:0000256" key="3">
    <source>
        <dbReference type="ARBA" id="ARBA00022454"/>
    </source>
</evidence>
<dbReference type="Pfam" id="PF10341">
    <property type="entry name" value="TPP1"/>
    <property type="match status" value="1"/>
</dbReference>
<dbReference type="GO" id="GO:0005697">
    <property type="term" value="C:telomerase holoenzyme complex"/>
    <property type="evidence" value="ECO:0007669"/>
    <property type="project" value="InterPro"/>
</dbReference>
<organism evidence="8 9">
    <name type="scientific">Menidia menidia</name>
    <name type="common">Atlantic silverside</name>
    <dbReference type="NCBI Taxonomy" id="238744"/>
    <lineage>
        <taxon>Eukaryota</taxon>
        <taxon>Metazoa</taxon>
        <taxon>Chordata</taxon>
        <taxon>Craniata</taxon>
        <taxon>Vertebrata</taxon>
        <taxon>Euteleostomi</taxon>
        <taxon>Actinopterygii</taxon>
        <taxon>Neopterygii</taxon>
        <taxon>Teleostei</taxon>
        <taxon>Neoteleostei</taxon>
        <taxon>Acanthomorphata</taxon>
        <taxon>Ovalentaria</taxon>
        <taxon>Atherinomorphae</taxon>
        <taxon>Atheriniformes</taxon>
        <taxon>Atherinopsidae</taxon>
        <taxon>Menidiinae</taxon>
        <taxon>Menidia</taxon>
    </lineage>
</organism>
<dbReference type="EMBL" id="CAJRST010022223">
    <property type="protein sequence ID" value="CAG5958641.1"/>
    <property type="molecule type" value="Genomic_DNA"/>
</dbReference>
<feature type="domain" description="Shelterin complex subunit TPP1/Est3" evidence="7">
    <location>
        <begin position="34"/>
        <end position="177"/>
    </location>
</feature>
<dbReference type="Gene3D" id="2.40.50.960">
    <property type="match status" value="1"/>
</dbReference>
<evidence type="ECO:0000313" key="8">
    <source>
        <dbReference type="EMBL" id="CAG5958641.1"/>
    </source>
</evidence>
<keyword evidence="5" id="KW-0539">Nucleus</keyword>
<keyword evidence="3" id="KW-0158">Chromosome</keyword>
<dbReference type="OrthoDB" id="8933114at2759"/>
<evidence type="ECO:0000256" key="5">
    <source>
        <dbReference type="ARBA" id="ARBA00023242"/>
    </source>
</evidence>
<dbReference type="GO" id="GO:0042162">
    <property type="term" value="F:telomeric DNA binding"/>
    <property type="evidence" value="ECO:0007669"/>
    <property type="project" value="InterPro"/>
</dbReference>
<name>A0A8S4BN73_9TELE</name>
<evidence type="ECO:0000313" key="9">
    <source>
        <dbReference type="Proteomes" id="UP000677803"/>
    </source>
</evidence>
<keyword evidence="9" id="KW-1185">Reference proteome</keyword>
<dbReference type="GO" id="GO:0070187">
    <property type="term" value="C:shelterin complex"/>
    <property type="evidence" value="ECO:0007669"/>
    <property type="project" value="InterPro"/>
</dbReference>
<dbReference type="GO" id="GO:0016233">
    <property type="term" value="P:telomere capping"/>
    <property type="evidence" value="ECO:0007669"/>
    <property type="project" value="InterPro"/>
</dbReference>
<evidence type="ECO:0000256" key="6">
    <source>
        <dbReference type="SAM" id="MobiDB-lite"/>
    </source>
</evidence>
<comment type="caution">
    <text evidence="8">The sequence shown here is derived from an EMBL/GenBank/DDBJ whole genome shotgun (WGS) entry which is preliminary data.</text>
</comment>
<feature type="region of interest" description="Disordered" evidence="6">
    <location>
        <begin position="214"/>
        <end position="256"/>
    </location>
</feature>
<proteinExistence type="predicted"/>
<protein>
    <submittedName>
        <fullName evidence="8">(Atlantic silverside) hypothetical protein</fullName>
    </submittedName>
</protein>
<comment type="subcellular location">
    <subcellularLocation>
        <location evidence="2">Chromosome</location>
        <location evidence="2">Telomere</location>
    </subcellularLocation>
    <subcellularLocation>
        <location evidence="1">Nucleus</location>
    </subcellularLocation>
</comment>
<dbReference type="GO" id="GO:0070198">
    <property type="term" value="P:protein localization to chromosome, telomeric region"/>
    <property type="evidence" value="ECO:0007669"/>
    <property type="project" value="TreeGrafter"/>
</dbReference>
<dbReference type="InterPro" id="IPR028631">
    <property type="entry name" value="ACD"/>
</dbReference>
<dbReference type="InterPro" id="IPR019437">
    <property type="entry name" value="TPP1/Est3"/>
</dbReference>
<feature type="compositionally biased region" description="Polar residues" evidence="6">
    <location>
        <begin position="13"/>
        <end position="22"/>
    </location>
</feature>
<dbReference type="GO" id="GO:0032211">
    <property type="term" value="P:negative regulation of telomere maintenance via telomerase"/>
    <property type="evidence" value="ECO:0007669"/>
    <property type="project" value="TreeGrafter"/>
</dbReference>
<dbReference type="PANTHER" id="PTHR14487">
    <property type="entry name" value="ADRENOCORTICAL DYSPLASIA PROTEIN ACD"/>
    <property type="match status" value="1"/>
</dbReference>
<dbReference type="GO" id="GO:0007004">
    <property type="term" value="P:telomere maintenance via telomerase"/>
    <property type="evidence" value="ECO:0007669"/>
    <property type="project" value="InterPro"/>
</dbReference>
<evidence type="ECO:0000259" key="7">
    <source>
        <dbReference type="Pfam" id="PF10341"/>
    </source>
</evidence>
<dbReference type="PANTHER" id="PTHR14487:SF3">
    <property type="entry name" value="ADRENOCORTICAL DYSPLASIA PROTEIN HOMOLOG"/>
    <property type="match status" value="1"/>
</dbReference>